<dbReference type="InterPro" id="IPR050902">
    <property type="entry name" value="ABC_Transporter_SBP"/>
</dbReference>
<dbReference type="EMBL" id="AP021879">
    <property type="protein sequence ID" value="BBO92016.1"/>
    <property type="molecule type" value="Genomic_DNA"/>
</dbReference>
<protein>
    <submittedName>
        <fullName evidence="3">Iron ABC transporter substrate-binding protein</fullName>
    </submittedName>
</protein>
<keyword evidence="4" id="KW-1185">Reference proteome</keyword>
<dbReference type="Proteomes" id="UP000422108">
    <property type="component" value="Chromosome"/>
</dbReference>
<feature type="chain" id="PRO_5024362347" evidence="1">
    <location>
        <begin position="30"/>
        <end position="332"/>
    </location>
</feature>
<evidence type="ECO:0000313" key="3">
    <source>
        <dbReference type="EMBL" id="BBO92016.1"/>
    </source>
</evidence>
<dbReference type="RefSeq" id="WP_231717143.1">
    <property type="nucleotide sequence ID" value="NZ_AP021879.1"/>
</dbReference>
<dbReference type="PROSITE" id="PS50983">
    <property type="entry name" value="FE_B12_PBP"/>
    <property type="match status" value="1"/>
</dbReference>
<dbReference type="PANTHER" id="PTHR30535:SF34">
    <property type="entry name" value="MOLYBDATE-BINDING PROTEIN MOLA"/>
    <property type="match status" value="1"/>
</dbReference>
<keyword evidence="1" id="KW-0732">Signal</keyword>
<evidence type="ECO:0000313" key="4">
    <source>
        <dbReference type="Proteomes" id="UP000422108"/>
    </source>
</evidence>
<dbReference type="InterPro" id="IPR002491">
    <property type="entry name" value="ABC_transptr_periplasmic_BD"/>
</dbReference>
<dbReference type="PANTHER" id="PTHR30535">
    <property type="entry name" value="VITAMIN B12-BINDING PROTEIN"/>
    <property type="match status" value="1"/>
</dbReference>
<organism evidence="3 4">
    <name type="scientific">Desulfosarcina ovata subsp. ovata</name>
    <dbReference type="NCBI Taxonomy" id="2752305"/>
    <lineage>
        <taxon>Bacteria</taxon>
        <taxon>Pseudomonadati</taxon>
        <taxon>Thermodesulfobacteriota</taxon>
        <taxon>Desulfobacteria</taxon>
        <taxon>Desulfobacterales</taxon>
        <taxon>Desulfosarcinaceae</taxon>
        <taxon>Desulfosarcina</taxon>
    </lineage>
</organism>
<name>A0A5K8AHR9_9BACT</name>
<feature type="signal peptide" evidence="1">
    <location>
        <begin position="1"/>
        <end position="29"/>
    </location>
</feature>
<feature type="domain" description="Fe/B12 periplasmic-binding" evidence="2">
    <location>
        <begin position="45"/>
        <end position="303"/>
    </location>
</feature>
<evidence type="ECO:0000256" key="1">
    <source>
        <dbReference type="SAM" id="SignalP"/>
    </source>
</evidence>
<accession>A0A5K8AHR9</accession>
<evidence type="ECO:0000259" key="2">
    <source>
        <dbReference type="PROSITE" id="PS50983"/>
    </source>
</evidence>
<dbReference type="Gene3D" id="3.40.50.1980">
    <property type="entry name" value="Nitrogenase molybdenum iron protein domain"/>
    <property type="match status" value="2"/>
</dbReference>
<sequence length="332" mass="35735">MDRLRKIRIVVCIVTLLVAGMDGAIGAAAADPTNADALEKAPYRRIISLYGAHTENLLAMGAGPQLIGIDRQSTGLPGAAGKPVFSYHDDPERFLAARPDLVLIRPMIARGYPRLVERLVRSDIRVVSLQPTTVDALAGYWQTLGELCGQADAAAHMTRTFDTAVAAFRALSATVATPKQVYFEAIHSKMKTFTPQAMAAFALETAGGINVATDAPVRANNNIAIYGKERLLSHAADIDVFLSQQGAMNRITREAIMAEPGFGVIKAVKTHQVFLVDETVVSRPTLRLIEGIYRIGSLLYPEVYTEAGRRILADAGLPECIPSRSGCKGGSY</sequence>
<dbReference type="AlphaFoldDB" id="A0A5K8AHR9"/>
<reference evidence="3 4" key="1">
    <citation type="submission" date="2019-11" db="EMBL/GenBank/DDBJ databases">
        <title>Comparative genomics of hydrocarbon-degrading Desulfosarcina strains.</title>
        <authorList>
            <person name="Watanabe M."/>
            <person name="Kojima H."/>
            <person name="Fukui M."/>
        </authorList>
    </citation>
    <scope>NUCLEOTIDE SEQUENCE [LARGE SCALE GENOMIC DNA]</scope>
    <source>
        <strain evidence="4">oXyS1</strain>
    </source>
</reference>
<proteinExistence type="predicted"/>
<dbReference type="SUPFAM" id="SSF53807">
    <property type="entry name" value="Helical backbone' metal receptor"/>
    <property type="match status" value="1"/>
</dbReference>
<gene>
    <name evidence="3" type="ORF">DSCOOX_51960</name>
</gene>
<dbReference type="Pfam" id="PF01497">
    <property type="entry name" value="Peripla_BP_2"/>
    <property type="match status" value="1"/>
</dbReference>